<accession>A0ABX8CB01</accession>
<proteinExistence type="predicted"/>
<keyword evidence="4 6" id="KW-1133">Transmembrane helix</keyword>
<name>A0ABX8CB01_9ACTN</name>
<evidence type="ECO:0000256" key="4">
    <source>
        <dbReference type="ARBA" id="ARBA00022989"/>
    </source>
</evidence>
<keyword evidence="5 6" id="KW-0472">Membrane</keyword>
<sequence>MAVEPASVAAFWTVSVLLILVPGADWAYTISAGLRDRSVLPAVSGLLLGYVALTGVVAGGVAALVASTPAVLTGLTLAGAAYLVWLGAATLARPAVPGAGGAAVPSSWGSRVLTGTGVSGLNPKALLLFLALLPQFTDPAGGWPMAAQIGTLGLVHTASCGAVYLCVGVLARTVLGTRPAAARAVSRFSGAAMIVIGAGLMAERLL</sequence>
<feature type="transmembrane region" description="Helical" evidence="6">
    <location>
        <begin position="71"/>
        <end position="92"/>
    </location>
</feature>
<feature type="transmembrane region" description="Helical" evidence="6">
    <location>
        <begin position="184"/>
        <end position="202"/>
    </location>
</feature>
<feature type="transmembrane region" description="Helical" evidence="6">
    <location>
        <begin position="6"/>
        <end position="28"/>
    </location>
</feature>
<keyword evidence="2" id="KW-1003">Cell membrane</keyword>
<evidence type="ECO:0000256" key="3">
    <source>
        <dbReference type="ARBA" id="ARBA00022692"/>
    </source>
</evidence>
<keyword evidence="3 6" id="KW-0812">Transmembrane</keyword>
<protein>
    <submittedName>
        <fullName evidence="7">LysE family translocator</fullName>
    </submittedName>
</protein>
<reference evidence="8" key="1">
    <citation type="submission" date="2021-05" db="EMBL/GenBank/DDBJ databases">
        <title>Direct Submission.</title>
        <authorList>
            <person name="Li K."/>
            <person name="Gao J."/>
        </authorList>
    </citation>
    <scope>NUCLEOTIDE SEQUENCE [LARGE SCALE GENOMIC DNA]</scope>
    <source>
        <strain evidence="8">HDS12</strain>
    </source>
</reference>
<organism evidence="7 8">
    <name type="scientific">Nocardiopsis akebiae</name>
    <dbReference type="NCBI Taxonomy" id="2831968"/>
    <lineage>
        <taxon>Bacteria</taxon>
        <taxon>Bacillati</taxon>
        <taxon>Actinomycetota</taxon>
        <taxon>Actinomycetes</taxon>
        <taxon>Streptosporangiales</taxon>
        <taxon>Nocardiopsidaceae</taxon>
        <taxon>Nocardiopsis</taxon>
    </lineage>
</organism>
<dbReference type="InterPro" id="IPR001123">
    <property type="entry name" value="LeuE-type"/>
</dbReference>
<dbReference type="EMBL" id="CP074132">
    <property type="protein sequence ID" value="QUX30193.1"/>
    <property type="molecule type" value="Genomic_DNA"/>
</dbReference>
<evidence type="ECO:0000313" key="7">
    <source>
        <dbReference type="EMBL" id="QUX30193.1"/>
    </source>
</evidence>
<dbReference type="Pfam" id="PF01810">
    <property type="entry name" value="LysE"/>
    <property type="match status" value="1"/>
</dbReference>
<feature type="transmembrane region" description="Helical" evidence="6">
    <location>
        <begin position="112"/>
        <end position="133"/>
    </location>
</feature>
<evidence type="ECO:0000256" key="1">
    <source>
        <dbReference type="ARBA" id="ARBA00004651"/>
    </source>
</evidence>
<comment type="subcellular location">
    <subcellularLocation>
        <location evidence="1">Cell membrane</location>
        <topology evidence="1">Multi-pass membrane protein</topology>
    </subcellularLocation>
</comment>
<feature type="transmembrane region" description="Helical" evidence="6">
    <location>
        <begin position="40"/>
        <end position="65"/>
    </location>
</feature>
<dbReference type="PANTHER" id="PTHR30086">
    <property type="entry name" value="ARGININE EXPORTER PROTEIN ARGO"/>
    <property type="match status" value="1"/>
</dbReference>
<evidence type="ECO:0000313" key="8">
    <source>
        <dbReference type="Proteomes" id="UP000678016"/>
    </source>
</evidence>
<evidence type="ECO:0000256" key="6">
    <source>
        <dbReference type="SAM" id="Phobius"/>
    </source>
</evidence>
<dbReference type="PANTHER" id="PTHR30086:SF20">
    <property type="entry name" value="ARGININE EXPORTER PROTEIN ARGO-RELATED"/>
    <property type="match status" value="1"/>
</dbReference>
<evidence type="ECO:0000256" key="5">
    <source>
        <dbReference type="ARBA" id="ARBA00023136"/>
    </source>
</evidence>
<feature type="transmembrane region" description="Helical" evidence="6">
    <location>
        <begin position="145"/>
        <end position="172"/>
    </location>
</feature>
<keyword evidence="8" id="KW-1185">Reference proteome</keyword>
<evidence type="ECO:0000256" key="2">
    <source>
        <dbReference type="ARBA" id="ARBA00022475"/>
    </source>
</evidence>
<dbReference type="Proteomes" id="UP000678016">
    <property type="component" value="Chromosome"/>
</dbReference>
<gene>
    <name evidence="7" type="ORF">KGD83_06540</name>
</gene>